<dbReference type="WBParaSite" id="SSLN_0000475101-mRNA-1">
    <property type="protein sequence ID" value="SSLN_0000475101-mRNA-1"/>
    <property type="gene ID" value="SSLN_0000475101"/>
</dbReference>
<reference evidence="8" key="1">
    <citation type="submission" date="2016-06" db="UniProtKB">
        <authorList>
            <consortium name="WormBaseParasite"/>
        </authorList>
    </citation>
    <scope>IDENTIFICATION</scope>
</reference>
<evidence type="ECO:0000259" key="5">
    <source>
        <dbReference type="PROSITE" id="PS50222"/>
    </source>
</evidence>
<gene>
    <name evidence="6" type="ORF">SSLN_LOCUS4596</name>
</gene>
<feature type="transmembrane region" description="Helical" evidence="4">
    <location>
        <begin position="21"/>
        <end position="39"/>
    </location>
</feature>
<dbReference type="AlphaFoldDB" id="A0A183SK48"/>
<evidence type="ECO:0000256" key="3">
    <source>
        <dbReference type="ARBA" id="ARBA00022837"/>
    </source>
</evidence>
<dbReference type="SMART" id="SM00054">
    <property type="entry name" value="EFh"/>
    <property type="match status" value="4"/>
</dbReference>
<dbReference type="PROSITE" id="PS00018">
    <property type="entry name" value="EF_HAND_1"/>
    <property type="match status" value="2"/>
</dbReference>
<dbReference type="InterPro" id="IPR002048">
    <property type="entry name" value="EF_hand_dom"/>
</dbReference>
<feature type="domain" description="EF-hand" evidence="5">
    <location>
        <begin position="80"/>
        <end position="115"/>
    </location>
</feature>
<evidence type="ECO:0000256" key="1">
    <source>
        <dbReference type="ARBA" id="ARBA00022723"/>
    </source>
</evidence>
<evidence type="ECO:0000313" key="6">
    <source>
        <dbReference type="EMBL" id="VDL90981.1"/>
    </source>
</evidence>
<keyword evidence="2" id="KW-0677">Repeat</keyword>
<dbReference type="PANTHER" id="PTHR10827">
    <property type="entry name" value="RETICULOCALBIN"/>
    <property type="match status" value="1"/>
</dbReference>
<feature type="domain" description="EF-hand" evidence="5">
    <location>
        <begin position="116"/>
        <end position="151"/>
    </location>
</feature>
<dbReference type="GO" id="GO:0005509">
    <property type="term" value="F:calcium ion binding"/>
    <property type="evidence" value="ECO:0007669"/>
    <property type="project" value="InterPro"/>
</dbReference>
<dbReference type="InterPro" id="IPR018247">
    <property type="entry name" value="EF_Hand_1_Ca_BS"/>
</dbReference>
<dbReference type="Pfam" id="PF13202">
    <property type="entry name" value="EF-hand_5"/>
    <property type="match status" value="2"/>
</dbReference>
<dbReference type="Gene3D" id="1.10.238.10">
    <property type="entry name" value="EF-hand"/>
    <property type="match status" value="2"/>
</dbReference>
<feature type="domain" description="EF-hand" evidence="5">
    <location>
        <begin position="169"/>
        <end position="204"/>
    </location>
</feature>
<keyword evidence="4" id="KW-1133">Transmembrane helix</keyword>
<keyword evidence="7" id="KW-1185">Reference proteome</keyword>
<proteinExistence type="predicted"/>
<evidence type="ECO:0000313" key="7">
    <source>
        <dbReference type="Proteomes" id="UP000275846"/>
    </source>
</evidence>
<organism evidence="8">
    <name type="scientific">Schistocephalus solidus</name>
    <name type="common">Tapeworm</name>
    <dbReference type="NCBI Taxonomy" id="70667"/>
    <lineage>
        <taxon>Eukaryota</taxon>
        <taxon>Metazoa</taxon>
        <taxon>Spiralia</taxon>
        <taxon>Lophotrochozoa</taxon>
        <taxon>Platyhelminthes</taxon>
        <taxon>Cestoda</taxon>
        <taxon>Eucestoda</taxon>
        <taxon>Diphyllobothriidea</taxon>
        <taxon>Diphyllobothriidae</taxon>
        <taxon>Schistocephalus</taxon>
    </lineage>
</organism>
<evidence type="ECO:0000313" key="8">
    <source>
        <dbReference type="WBParaSite" id="SSLN_0000475101-mRNA-1"/>
    </source>
</evidence>
<keyword evidence="1" id="KW-0479">Metal-binding</keyword>
<evidence type="ECO:0000256" key="4">
    <source>
        <dbReference type="SAM" id="Phobius"/>
    </source>
</evidence>
<dbReference type="Proteomes" id="UP000275846">
    <property type="component" value="Unassembled WGS sequence"/>
</dbReference>
<dbReference type="PANTHER" id="PTHR10827:SF98">
    <property type="entry name" value="45 KDA CALCIUM-BINDING PROTEIN"/>
    <property type="match status" value="1"/>
</dbReference>
<protein>
    <submittedName>
        <fullName evidence="8">Calcium-binding protein</fullName>
    </submittedName>
</protein>
<dbReference type="SUPFAM" id="SSF47473">
    <property type="entry name" value="EF-hand"/>
    <property type="match status" value="1"/>
</dbReference>
<keyword evidence="4" id="KW-0472">Membrane</keyword>
<sequence>MLAADNKRGFKQLSAAIIHPQTLLCVIMPNLFLWLFIALRMATRVCPTHDFDFDGLSVGGEDSDAVQQQTHHPAELPGEEIRKWLRTQFDQIDTSKDAQLDRTELRTWLSKLFRDEDIRSAQEILERIDRNGDRQVSFDEYIIYTFGYSVEDLDRLSKDETTDAKNLISTIEEERQKFHLADLDGDGGLKAEELAGFQNPFHYEHMAPYAANETIQHLDKNGDGQLSRKEYVSSGR</sequence>
<reference evidence="6 7" key="2">
    <citation type="submission" date="2018-11" db="EMBL/GenBank/DDBJ databases">
        <authorList>
            <consortium name="Pathogen Informatics"/>
        </authorList>
    </citation>
    <scope>NUCLEOTIDE SEQUENCE [LARGE SCALE GENOMIC DNA]</scope>
    <source>
        <strain evidence="6 7">NST_G2</strain>
    </source>
</reference>
<dbReference type="EMBL" id="UYSU01032926">
    <property type="protein sequence ID" value="VDL90981.1"/>
    <property type="molecule type" value="Genomic_DNA"/>
</dbReference>
<keyword evidence="3" id="KW-0106">Calcium</keyword>
<dbReference type="OrthoDB" id="6223661at2759"/>
<dbReference type="Pfam" id="PF13499">
    <property type="entry name" value="EF-hand_7"/>
    <property type="match status" value="1"/>
</dbReference>
<dbReference type="STRING" id="70667.A0A183SK48"/>
<accession>A0A183SK48</accession>
<dbReference type="InterPro" id="IPR011992">
    <property type="entry name" value="EF-hand-dom_pair"/>
</dbReference>
<feature type="domain" description="EF-hand" evidence="5">
    <location>
        <begin position="213"/>
        <end position="236"/>
    </location>
</feature>
<evidence type="ECO:0000256" key="2">
    <source>
        <dbReference type="ARBA" id="ARBA00022737"/>
    </source>
</evidence>
<name>A0A183SK48_SCHSO</name>
<dbReference type="PROSITE" id="PS50222">
    <property type="entry name" value="EF_HAND_2"/>
    <property type="match status" value="4"/>
</dbReference>
<keyword evidence="4" id="KW-0812">Transmembrane</keyword>